<evidence type="ECO:0000313" key="1">
    <source>
        <dbReference type="EMBL" id="KFN92863.1"/>
    </source>
</evidence>
<accession>A0A091CEB7</accession>
<reference evidence="1 2" key="1">
    <citation type="submission" date="2014-08" db="EMBL/GenBank/DDBJ databases">
        <title>Genome sequence of Tetragenococcus muriaticus.</title>
        <authorList>
            <person name="Chuea-nongthon C."/>
            <person name="Rodtong S."/>
            <person name="Yongsawatdigul J."/>
            <person name="Steele J.L."/>
            <person name="Liu X.-y."/>
            <person name="Speers J."/>
            <person name="Glasner J.D."/>
            <person name="Neeno-Eckwall E.C."/>
        </authorList>
    </citation>
    <scope>NUCLEOTIDE SEQUENCE [LARGE SCALE GENOMIC DNA]</scope>
    <source>
        <strain evidence="1 2">3MR10-3</strain>
    </source>
</reference>
<evidence type="ECO:0000313" key="2">
    <source>
        <dbReference type="Proteomes" id="UP000029381"/>
    </source>
</evidence>
<dbReference type="InterPro" id="IPR013785">
    <property type="entry name" value="Aldolase_TIM"/>
</dbReference>
<comment type="caution">
    <text evidence="1">The sequence shown here is derived from an EMBL/GenBank/DDBJ whole genome shotgun (WGS) entry which is preliminary data.</text>
</comment>
<dbReference type="PATRIC" id="fig|1302648.3.peg.262"/>
<dbReference type="EMBL" id="JPVT01000029">
    <property type="protein sequence ID" value="KFN92863.1"/>
    <property type="molecule type" value="Genomic_DNA"/>
</dbReference>
<keyword evidence="2" id="KW-1185">Reference proteome</keyword>
<protein>
    <submittedName>
        <fullName evidence="1">Uncharacterized protein</fullName>
    </submittedName>
</protein>
<proteinExistence type="predicted"/>
<gene>
    <name evidence="1" type="ORF">TMU3MR103_0277</name>
</gene>
<dbReference type="Proteomes" id="UP000029381">
    <property type="component" value="Unassembled WGS sequence"/>
</dbReference>
<sequence length="40" mass="4456">MSKYMVKMTKAKKEKMDKLSTSAGIINALAIDQRGALKKK</sequence>
<dbReference type="AlphaFoldDB" id="A0A091CEB7"/>
<dbReference type="Gene3D" id="3.20.20.70">
    <property type="entry name" value="Aldolase class I"/>
    <property type="match status" value="1"/>
</dbReference>
<name>A0A091CEB7_9ENTE</name>
<organism evidence="1 2">
    <name type="scientific">Tetragenococcus muriaticus 3MR10-3</name>
    <dbReference type="NCBI Taxonomy" id="1302648"/>
    <lineage>
        <taxon>Bacteria</taxon>
        <taxon>Bacillati</taxon>
        <taxon>Bacillota</taxon>
        <taxon>Bacilli</taxon>
        <taxon>Lactobacillales</taxon>
        <taxon>Enterococcaceae</taxon>
        <taxon>Tetragenococcus</taxon>
    </lineage>
</organism>